<sequence length="595" mass="66967">MAQKGENKATRQCWDCLKRRLVCDNTLPHCMKCQKAGRQCSGYDDAKPLQWIQPGKVTSRRRRKKDGSSPKTYTIEPTANSETRTCQDVNVPEQTSCKPMHEEDYICEPVDYEAALSSWENDRVSHPGDRITDLHALSFKMTASAREAGRIFQIGGRAKIEEIVESGSHEEAAKLLRSDRNPLQRLKRLLEVLQLQDVPTYRDLTDETSEVVQAVQYYNLRIHTAYKAAGELAPNPALVPFPQQALHLLTPAIHHTLVCLSLNHFIHTSPLGIDRAVLAPNRWKVYHHRGAALRALGQHIGQDKTRCSDMTITTILMFMCLELQNPSFADWRSHVNGMKRIVDLRGGPKKLMKEAPHLVPSLVLYLLIVSVANTCSPSWDQVEINSTADDVTEDITSIYSLIFPYTLCPPELFTEMLHINRLRAKASAAVLQCDFDVDHTLKAYDLLARIEAFSVEDWAQPGTFYNEWLIVGTVYKSALALYAILSLGSLTVLPADASLLDMQTVHGDILLRNLRTALKDPRIARFMAWPLVVVGVEAIYRGEATRDWIGASLEELSRTLGTSGPIKACSVLRRYWKGGVSGWDECFDRPYVFVI</sequence>
<dbReference type="Pfam" id="PF00172">
    <property type="entry name" value="Zn_clus"/>
    <property type="match status" value="1"/>
</dbReference>
<feature type="region of interest" description="Disordered" evidence="3">
    <location>
        <begin position="54"/>
        <end position="81"/>
    </location>
</feature>
<dbReference type="RefSeq" id="XP_018382421.1">
    <property type="nucleotide sequence ID" value="XM_018525725.1"/>
</dbReference>
<dbReference type="GO" id="GO:0005634">
    <property type="term" value="C:nucleus"/>
    <property type="evidence" value="ECO:0007669"/>
    <property type="project" value="UniProtKB-SubCell"/>
</dbReference>
<organism evidence="5 6">
    <name type="scientific">Alternaria alternata</name>
    <name type="common">Alternaria rot fungus</name>
    <name type="synonym">Torula alternata</name>
    <dbReference type="NCBI Taxonomy" id="5599"/>
    <lineage>
        <taxon>Eukaryota</taxon>
        <taxon>Fungi</taxon>
        <taxon>Dikarya</taxon>
        <taxon>Ascomycota</taxon>
        <taxon>Pezizomycotina</taxon>
        <taxon>Dothideomycetes</taxon>
        <taxon>Pleosporomycetidae</taxon>
        <taxon>Pleosporales</taxon>
        <taxon>Pleosporineae</taxon>
        <taxon>Pleosporaceae</taxon>
        <taxon>Alternaria</taxon>
        <taxon>Alternaria sect. Alternaria</taxon>
        <taxon>Alternaria alternata complex</taxon>
    </lineage>
</organism>
<dbReference type="PANTHER" id="PTHR37534:SF15">
    <property type="entry name" value="ZN(II)2CYS6 TRANSCRIPTION FACTOR (EUROFUNG)"/>
    <property type="match status" value="1"/>
</dbReference>
<dbReference type="SUPFAM" id="SSF57701">
    <property type="entry name" value="Zn2/Cys6 DNA-binding domain"/>
    <property type="match status" value="1"/>
</dbReference>
<dbReference type="PANTHER" id="PTHR37534">
    <property type="entry name" value="TRANSCRIPTIONAL ACTIVATOR PROTEIN UGA3"/>
    <property type="match status" value="1"/>
</dbReference>
<keyword evidence="2" id="KW-0539">Nucleus</keyword>
<dbReference type="GO" id="GO:0008270">
    <property type="term" value="F:zinc ion binding"/>
    <property type="evidence" value="ECO:0007669"/>
    <property type="project" value="InterPro"/>
</dbReference>
<gene>
    <name evidence="5" type="ORF">CC77DRAFT_1023756</name>
</gene>
<dbReference type="Proteomes" id="UP000077248">
    <property type="component" value="Unassembled WGS sequence"/>
</dbReference>
<comment type="subcellular location">
    <subcellularLocation>
        <location evidence="1">Nucleus</location>
    </subcellularLocation>
</comment>
<evidence type="ECO:0000256" key="1">
    <source>
        <dbReference type="ARBA" id="ARBA00004123"/>
    </source>
</evidence>
<dbReference type="KEGG" id="aalt:CC77DRAFT_1023756"/>
<evidence type="ECO:0000313" key="5">
    <source>
        <dbReference type="EMBL" id="OAG17000.1"/>
    </source>
</evidence>
<evidence type="ECO:0000313" key="6">
    <source>
        <dbReference type="Proteomes" id="UP000077248"/>
    </source>
</evidence>
<dbReference type="GO" id="GO:0045944">
    <property type="term" value="P:positive regulation of transcription by RNA polymerase II"/>
    <property type="evidence" value="ECO:0007669"/>
    <property type="project" value="TreeGrafter"/>
</dbReference>
<feature type="domain" description="Zn(2)-C6 fungal-type" evidence="4">
    <location>
        <begin position="12"/>
        <end position="41"/>
    </location>
</feature>
<dbReference type="GO" id="GO:0000976">
    <property type="term" value="F:transcription cis-regulatory region binding"/>
    <property type="evidence" value="ECO:0007669"/>
    <property type="project" value="TreeGrafter"/>
</dbReference>
<reference evidence="5 6" key="1">
    <citation type="submission" date="2016-05" db="EMBL/GenBank/DDBJ databases">
        <title>Comparative analysis of secretome profiles of manganese(II)-oxidizing ascomycete fungi.</title>
        <authorList>
            <consortium name="DOE Joint Genome Institute"/>
            <person name="Zeiner C.A."/>
            <person name="Purvine S.O."/>
            <person name="Zink E.M."/>
            <person name="Wu S."/>
            <person name="Pasa-Tolic L."/>
            <person name="Chaput D.L."/>
            <person name="Haridas S."/>
            <person name="Grigoriev I.V."/>
            <person name="Santelli C.M."/>
            <person name="Hansel C.M."/>
        </authorList>
    </citation>
    <scope>NUCLEOTIDE SEQUENCE [LARGE SCALE GENOMIC DNA]</scope>
    <source>
        <strain evidence="5 6">SRC1lrK2f</strain>
    </source>
</reference>
<dbReference type="Pfam" id="PF11951">
    <property type="entry name" value="Fungal_trans_2"/>
    <property type="match status" value="1"/>
</dbReference>
<dbReference type="VEuPathDB" id="FungiDB:CC77DRAFT_1023756"/>
<dbReference type="PROSITE" id="PS50048">
    <property type="entry name" value="ZN2_CY6_FUNGAL_2"/>
    <property type="match status" value="1"/>
</dbReference>
<accession>A0A177DD22</accession>
<evidence type="ECO:0000259" key="4">
    <source>
        <dbReference type="PROSITE" id="PS50048"/>
    </source>
</evidence>
<name>A0A177DD22_ALTAL</name>
<dbReference type="OMA" id="RKRHCWE"/>
<dbReference type="InterPro" id="IPR036864">
    <property type="entry name" value="Zn2-C6_fun-type_DNA-bd_sf"/>
</dbReference>
<evidence type="ECO:0000256" key="3">
    <source>
        <dbReference type="SAM" id="MobiDB-lite"/>
    </source>
</evidence>
<dbReference type="CDD" id="cd00067">
    <property type="entry name" value="GAL4"/>
    <property type="match status" value="1"/>
</dbReference>
<feature type="compositionally biased region" description="Polar residues" evidence="3">
    <location>
        <begin position="69"/>
        <end position="81"/>
    </location>
</feature>
<dbReference type="GO" id="GO:0000981">
    <property type="term" value="F:DNA-binding transcription factor activity, RNA polymerase II-specific"/>
    <property type="evidence" value="ECO:0007669"/>
    <property type="project" value="InterPro"/>
</dbReference>
<keyword evidence="6" id="KW-1185">Reference proteome</keyword>
<dbReference type="GeneID" id="29111319"/>
<dbReference type="InterPro" id="IPR021858">
    <property type="entry name" value="Fun_TF"/>
</dbReference>
<dbReference type="InterPro" id="IPR001138">
    <property type="entry name" value="Zn2Cys6_DnaBD"/>
</dbReference>
<evidence type="ECO:0000256" key="2">
    <source>
        <dbReference type="ARBA" id="ARBA00023242"/>
    </source>
</evidence>
<protein>
    <recommendedName>
        <fullName evidence="4">Zn(2)-C6 fungal-type domain-containing protein</fullName>
    </recommendedName>
</protein>
<dbReference type="SMART" id="SM00066">
    <property type="entry name" value="GAL4"/>
    <property type="match status" value="1"/>
</dbReference>
<proteinExistence type="predicted"/>
<dbReference type="EMBL" id="KV441488">
    <property type="protein sequence ID" value="OAG17000.1"/>
    <property type="molecule type" value="Genomic_DNA"/>
</dbReference>
<dbReference type="AlphaFoldDB" id="A0A177DD22"/>